<organism evidence="2 3">
    <name type="scientific">Eragrostis curvula</name>
    <name type="common">weeping love grass</name>
    <dbReference type="NCBI Taxonomy" id="38414"/>
    <lineage>
        <taxon>Eukaryota</taxon>
        <taxon>Viridiplantae</taxon>
        <taxon>Streptophyta</taxon>
        <taxon>Embryophyta</taxon>
        <taxon>Tracheophyta</taxon>
        <taxon>Spermatophyta</taxon>
        <taxon>Magnoliopsida</taxon>
        <taxon>Liliopsida</taxon>
        <taxon>Poales</taxon>
        <taxon>Poaceae</taxon>
        <taxon>PACMAD clade</taxon>
        <taxon>Chloridoideae</taxon>
        <taxon>Eragrostideae</taxon>
        <taxon>Eragrostidinae</taxon>
        <taxon>Eragrostis</taxon>
    </lineage>
</organism>
<dbReference type="EMBL" id="RWGY01000005">
    <property type="protein sequence ID" value="TVU42985.1"/>
    <property type="molecule type" value="Genomic_DNA"/>
</dbReference>
<feature type="region of interest" description="Disordered" evidence="1">
    <location>
        <begin position="1"/>
        <end position="33"/>
    </location>
</feature>
<protein>
    <submittedName>
        <fullName evidence="2">Uncharacterized protein</fullName>
    </submittedName>
</protein>
<sequence length="207" mass="22211">MTRGARWESAPDDEAPAIWPADDDGRPHRGASVRTGSTVRNFWNSRAGREPPWRPDRCLRDGASSVCPGGGGGWWPSSLAPSSDEMDDVRVLSPAAPADGELARRLWAPSASFARPGAGWMAKPMGARAAAAGEVRRAEVLDDRCNGSRERRAVWMAASYLVAGNAVTLGTSIVPFSGLLVLCNYGDHVADLNDHEVQDREIRTGAF</sequence>
<comment type="caution">
    <text evidence="2">The sequence shown here is derived from an EMBL/GenBank/DDBJ whole genome shotgun (WGS) entry which is preliminary data.</text>
</comment>
<gene>
    <name evidence="2" type="ORF">EJB05_09414</name>
</gene>
<dbReference type="Gramene" id="TVU42985">
    <property type="protein sequence ID" value="TVU42985"/>
    <property type="gene ID" value="EJB05_09414"/>
</dbReference>
<evidence type="ECO:0000313" key="2">
    <source>
        <dbReference type="EMBL" id="TVU42985.1"/>
    </source>
</evidence>
<feature type="non-terminal residue" evidence="2">
    <location>
        <position position="1"/>
    </location>
</feature>
<evidence type="ECO:0000313" key="3">
    <source>
        <dbReference type="Proteomes" id="UP000324897"/>
    </source>
</evidence>
<dbReference type="Proteomes" id="UP000324897">
    <property type="component" value="Unassembled WGS sequence"/>
</dbReference>
<keyword evidence="3" id="KW-1185">Reference proteome</keyword>
<proteinExistence type="predicted"/>
<dbReference type="AlphaFoldDB" id="A0A5J9W4Y2"/>
<evidence type="ECO:0000256" key="1">
    <source>
        <dbReference type="SAM" id="MobiDB-lite"/>
    </source>
</evidence>
<accession>A0A5J9W4Y2</accession>
<name>A0A5J9W4Y2_9POAL</name>
<reference evidence="2 3" key="1">
    <citation type="journal article" date="2019" name="Sci. Rep.">
        <title>A high-quality genome of Eragrostis curvula grass provides insights into Poaceae evolution and supports new strategies to enhance forage quality.</title>
        <authorList>
            <person name="Carballo J."/>
            <person name="Santos B.A.C.M."/>
            <person name="Zappacosta D."/>
            <person name="Garbus I."/>
            <person name="Selva J.P."/>
            <person name="Gallo C.A."/>
            <person name="Diaz A."/>
            <person name="Albertini E."/>
            <person name="Caccamo M."/>
            <person name="Echenique V."/>
        </authorList>
    </citation>
    <scope>NUCLEOTIDE SEQUENCE [LARGE SCALE GENOMIC DNA]</scope>
    <source>
        <strain evidence="3">cv. Victoria</strain>
        <tissue evidence="2">Leaf</tissue>
    </source>
</reference>